<evidence type="ECO:0000313" key="2">
    <source>
        <dbReference type="EMBL" id="WNC13450.1"/>
    </source>
</evidence>
<dbReference type="PANTHER" id="PTHR40265">
    <property type="entry name" value="BLL2707 PROTEIN"/>
    <property type="match status" value="1"/>
</dbReference>
<gene>
    <name evidence="2" type="ORF">RGB73_22530</name>
</gene>
<sequence length="279" mass="31087">MELAFDHIVHLVQDPVEAAAHFRAHGLHALEGGRHANWGTYNSLCYFDLSYIEFLGIFNRTLAEAEQENLLVRDSARRLPNQEGFARIALRTKDIVRTASQLKERGLHVIGPFLGSRVRPDGKHLEWSMLFVESEDSALSLPFFIQWGESDAERRMDLQERGVIAPHSIGQLSLGAVKFAVKDLDRCVQQWSNWFGLEAGETYHDESLHAACKTLQLPGGNLVFCSPTGNGAVTEILDTQGETPFALEAIGSTRDRSIHLFGATYECKSIANDERGHGE</sequence>
<name>A0ABY9T058_BREBE</name>
<accession>A0ABY9T058</accession>
<feature type="domain" description="Glyoxalase-like" evidence="1">
    <location>
        <begin position="5"/>
        <end position="195"/>
    </location>
</feature>
<evidence type="ECO:0000313" key="3">
    <source>
        <dbReference type="Proteomes" id="UP001256827"/>
    </source>
</evidence>
<dbReference type="InterPro" id="IPR029068">
    <property type="entry name" value="Glyas_Bleomycin-R_OHBP_Dase"/>
</dbReference>
<dbReference type="Pfam" id="PF13468">
    <property type="entry name" value="Glyoxalase_3"/>
    <property type="match status" value="1"/>
</dbReference>
<dbReference type="PANTHER" id="PTHR40265:SF1">
    <property type="entry name" value="GLYOXALASE-LIKE DOMAIN-CONTAINING PROTEIN"/>
    <property type="match status" value="1"/>
</dbReference>
<protein>
    <submittedName>
        <fullName evidence="2">VOC family protein</fullName>
    </submittedName>
</protein>
<organism evidence="2 3">
    <name type="scientific">Brevibacillus brevis</name>
    <name type="common">Bacillus brevis</name>
    <dbReference type="NCBI Taxonomy" id="1393"/>
    <lineage>
        <taxon>Bacteria</taxon>
        <taxon>Bacillati</taxon>
        <taxon>Bacillota</taxon>
        <taxon>Bacilli</taxon>
        <taxon>Bacillales</taxon>
        <taxon>Paenibacillaceae</taxon>
        <taxon>Brevibacillus</taxon>
    </lineage>
</organism>
<dbReference type="RefSeq" id="WP_310764957.1">
    <property type="nucleotide sequence ID" value="NZ_CP134050.1"/>
</dbReference>
<reference evidence="2 3" key="1">
    <citation type="submission" date="2023-09" db="EMBL/GenBank/DDBJ databases">
        <title>Complete Genome and Methylome dissection of Bacillus brevis NEB573 original source of BbsI restriction endonuclease.</title>
        <authorList>
            <person name="Fomenkov A."/>
            <person name="Roberts R.D."/>
        </authorList>
    </citation>
    <scope>NUCLEOTIDE SEQUENCE [LARGE SCALE GENOMIC DNA]</scope>
    <source>
        <strain evidence="2 3">NEB573</strain>
    </source>
</reference>
<proteinExistence type="predicted"/>
<evidence type="ECO:0000259" key="1">
    <source>
        <dbReference type="Pfam" id="PF13468"/>
    </source>
</evidence>
<dbReference type="Gene3D" id="3.10.180.10">
    <property type="entry name" value="2,3-Dihydroxybiphenyl 1,2-Dioxygenase, domain 1"/>
    <property type="match status" value="1"/>
</dbReference>
<keyword evidence="3" id="KW-1185">Reference proteome</keyword>
<dbReference type="SUPFAM" id="SSF54593">
    <property type="entry name" value="Glyoxalase/Bleomycin resistance protein/Dihydroxybiphenyl dioxygenase"/>
    <property type="match status" value="2"/>
</dbReference>
<dbReference type="EMBL" id="CP134050">
    <property type="protein sequence ID" value="WNC13450.1"/>
    <property type="molecule type" value="Genomic_DNA"/>
</dbReference>
<dbReference type="Proteomes" id="UP001256827">
    <property type="component" value="Chromosome"/>
</dbReference>
<dbReference type="InterPro" id="IPR025870">
    <property type="entry name" value="Glyoxalase-like_dom"/>
</dbReference>